<feature type="transmembrane region" description="Helical" evidence="1">
    <location>
        <begin position="72"/>
        <end position="92"/>
    </location>
</feature>
<keyword evidence="1" id="KW-1133">Transmembrane helix</keyword>
<feature type="transmembrane region" description="Helical" evidence="1">
    <location>
        <begin position="6"/>
        <end position="26"/>
    </location>
</feature>
<feature type="transmembrane region" description="Helical" evidence="1">
    <location>
        <begin position="104"/>
        <end position="126"/>
    </location>
</feature>
<organism evidence="2 3">
    <name type="scientific">Flavihumibacter fluminis</name>
    <dbReference type="NCBI Taxonomy" id="2909236"/>
    <lineage>
        <taxon>Bacteria</taxon>
        <taxon>Pseudomonadati</taxon>
        <taxon>Bacteroidota</taxon>
        <taxon>Chitinophagia</taxon>
        <taxon>Chitinophagales</taxon>
        <taxon>Chitinophagaceae</taxon>
        <taxon>Flavihumibacter</taxon>
    </lineage>
</organism>
<accession>A0ABS9BEJ2</accession>
<name>A0ABS9BEJ2_9BACT</name>
<reference evidence="2 3" key="1">
    <citation type="submission" date="2022-01" db="EMBL/GenBank/DDBJ databases">
        <title>Flavihumibacter sp. nov., isolated from sediment of a river.</title>
        <authorList>
            <person name="Liu H."/>
        </authorList>
    </citation>
    <scope>NUCLEOTIDE SEQUENCE [LARGE SCALE GENOMIC DNA]</scope>
    <source>
        <strain evidence="2 3">RY-1</strain>
    </source>
</reference>
<evidence type="ECO:0000256" key="1">
    <source>
        <dbReference type="SAM" id="Phobius"/>
    </source>
</evidence>
<dbReference type="EMBL" id="JAKEVY010000001">
    <property type="protein sequence ID" value="MCF1714020.1"/>
    <property type="molecule type" value="Genomic_DNA"/>
</dbReference>
<protein>
    <submittedName>
        <fullName evidence="2">Uncharacterized protein</fullName>
    </submittedName>
</protein>
<proteinExistence type="predicted"/>
<keyword evidence="1" id="KW-0812">Transmembrane</keyword>
<evidence type="ECO:0000313" key="3">
    <source>
        <dbReference type="Proteomes" id="UP001200145"/>
    </source>
</evidence>
<evidence type="ECO:0000313" key="2">
    <source>
        <dbReference type="EMBL" id="MCF1714020.1"/>
    </source>
</evidence>
<dbReference type="RefSeq" id="WP_234864547.1">
    <property type="nucleotide sequence ID" value="NZ_JAKEVY010000001.1"/>
</dbReference>
<feature type="transmembrane region" description="Helical" evidence="1">
    <location>
        <begin position="38"/>
        <end position="57"/>
    </location>
</feature>
<sequence>MANKKIKAFLFVSTFIFFIVAFVNIYKNFVQNSLSLDTIPIAVSSIILIIGSIAYFFEQIQTPEVSFIYSKPSFWVVVGIMIYFSGTFFLFLQYENLSDTDKKTFWIINMFCLILKNIFFSISFILKPENQQISNVDDYYLNKLE</sequence>
<dbReference type="Proteomes" id="UP001200145">
    <property type="component" value="Unassembled WGS sequence"/>
</dbReference>
<keyword evidence="3" id="KW-1185">Reference proteome</keyword>
<gene>
    <name evidence="2" type="ORF">L0U88_05160</name>
</gene>
<keyword evidence="1" id="KW-0472">Membrane</keyword>
<comment type="caution">
    <text evidence="2">The sequence shown here is derived from an EMBL/GenBank/DDBJ whole genome shotgun (WGS) entry which is preliminary data.</text>
</comment>